<dbReference type="SFLD" id="SFLDS00003">
    <property type="entry name" value="Haloacid_Dehalogenase"/>
    <property type="match status" value="1"/>
</dbReference>
<sequence>MKQAIIFDMDGTLFQTHRILGPALEVAFTKLRQAGKWHDATPLDTYETIMGVPLPQVWATLLPAHPETDRKQMDDWFQQALIERIHAGQGALYPEAVTVLQTLHAAGHDLYVASNGLSAYLAAIVEQFALDRYLTGVYSIEDVDSLNKAELVRMIRTKHGLREGYVVGDRQSDFTAAKENGWPAIGCRFDFAQEAELATAEHVVDDLLTITQIV</sequence>
<dbReference type="SUPFAM" id="SSF56784">
    <property type="entry name" value="HAD-like"/>
    <property type="match status" value="1"/>
</dbReference>
<keyword evidence="2" id="KW-1185">Reference proteome</keyword>
<reference evidence="1 2" key="1">
    <citation type="submission" date="2019-10" db="EMBL/GenBank/DDBJ databases">
        <authorList>
            <person name="Karimi E."/>
        </authorList>
    </citation>
    <scope>NUCLEOTIDE SEQUENCE [LARGE SCALE GENOMIC DNA]</scope>
    <source>
        <strain evidence="1">Exiguobacterium sp. 9Y</strain>
    </source>
</reference>
<dbReference type="GO" id="GO:0006281">
    <property type="term" value="P:DNA repair"/>
    <property type="evidence" value="ECO:0007669"/>
    <property type="project" value="TreeGrafter"/>
</dbReference>
<dbReference type="Proteomes" id="UP000439752">
    <property type="component" value="Unassembled WGS sequence"/>
</dbReference>
<accession>A0A653IF92</accession>
<dbReference type="InterPro" id="IPR023198">
    <property type="entry name" value="PGP-like_dom2"/>
</dbReference>
<dbReference type="GO" id="GO:0005829">
    <property type="term" value="C:cytosol"/>
    <property type="evidence" value="ECO:0007669"/>
    <property type="project" value="TreeGrafter"/>
</dbReference>
<dbReference type="PANTHER" id="PTHR43434">
    <property type="entry name" value="PHOSPHOGLYCOLATE PHOSPHATASE"/>
    <property type="match status" value="1"/>
</dbReference>
<dbReference type="Pfam" id="PF00702">
    <property type="entry name" value="Hydrolase"/>
    <property type="match status" value="1"/>
</dbReference>
<dbReference type="RefSeq" id="WP_159173624.1">
    <property type="nucleotide sequence ID" value="NZ_LR732312.1"/>
</dbReference>
<evidence type="ECO:0000313" key="2">
    <source>
        <dbReference type="Proteomes" id="UP000439752"/>
    </source>
</evidence>
<dbReference type="AlphaFoldDB" id="A0A653IF92"/>
<dbReference type="PANTHER" id="PTHR43434:SF1">
    <property type="entry name" value="PHOSPHOGLYCOLATE PHOSPHATASE"/>
    <property type="match status" value="1"/>
</dbReference>
<evidence type="ECO:0000313" key="1">
    <source>
        <dbReference type="EMBL" id="VWX37642.1"/>
    </source>
</evidence>
<dbReference type="GO" id="GO:0008967">
    <property type="term" value="F:phosphoglycolate phosphatase activity"/>
    <property type="evidence" value="ECO:0007669"/>
    <property type="project" value="TreeGrafter"/>
</dbReference>
<dbReference type="EMBL" id="CABWKQ010000027">
    <property type="protein sequence ID" value="VWX37642.1"/>
    <property type="molecule type" value="Genomic_DNA"/>
</dbReference>
<proteinExistence type="predicted"/>
<dbReference type="InterPro" id="IPR036412">
    <property type="entry name" value="HAD-like_sf"/>
</dbReference>
<protein>
    <submittedName>
        <fullName evidence="1">Nucleosidase</fullName>
    </submittedName>
</protein>
<dbReference type="Gene3D" id="3.40.50.1000">
    <property type="entry name" value="HAD superfamily/HAD-like"/>
    <property type="match status" value="1"/>
</dbReference>
<dbReference type="Gene3D" id="1.10.150.240">
    <property type="entry name" value="Putative phosphatase, domain 2"/>
    <property type="match status" value="1"/>
</dbReference>
<dbReference type="InterPro" id="IPR050155">
    <property type="entry name" value="HAD-like_hydrolase_sf"/>
</dbReference>
<name>A0A653IF92_9BACL</name>
<dbReference type="InterPro" id="IPR023214">
    <property type="entry name" value="HAD_sf"/>
</dbReference>
<organism evidence="1 2">
    <name type="scientific">Exiguobacterium oxidotolerans</name>
    <dbReference type="NCBI Taxonomy" id="223958"/>
    <lineage>
        <taxon>Bacteria</taxon>
        <taxon>Bacillati</taxon>
        <taxon>Bacillota</taxon>
        <taxon>Bacilli</taxon>
        <taxon>Bacillales</taxon>
        <taxon>Bacillales Family XII. Incertae Sedis</taxon>
        <taxon>Exiguobacterium</taxon>
    </lineage>
</organism>
<dbReference type="SFLD" id="SFLDG01129">
    <property type="entry name" value="C1.5:_HAD__Beta-PGM__Phosphata"/>
    <property type="match status" value="1"/>
</dbReference>
<gene>
    <name evidence="1" type="ORF">EXIGUO9Y_330066</name>
</gene>